<protein>
    <submittedName>
        <fullName evidence="1">Adenine-specific DNA methylase</fullName>
    </submittedName>
</protein>
<dbReference type="GO" id="GO:0008168">
    <property type="term" value="F:methyltransferase activity"/>
    <property type="evidence" value="ECO:0007669"/>
    <property type="project" value="UniProtKB-KW"/>
</dbReference>
<dbReference type="Proteomes" id="UP001156919">
    <property type="component" value="Segment"/>
</dbReference>
<sequence length="162" mass="18916">MVRQIPYLDADTGLEFPVKWAMPSHETFNIIPIRSFIKKHCVGHKTIDLFPHPYSEDALSFLKFIPSNSIEYLLYDPIYSDRQQDEMYTIKGTNYKTHPEYFKKIEEELFRTVKSGGIVLKFMWNGKRIPGFEKFDGLIVEHGGQHNATICTAHRKIQSTLF</sequence>
<keyword evidence="1" id="KW-0808">Transferase</keyword>
<evidence type="ECO:0000313" key="1">
    <source>
        <dbReference type="EMBL" id="UVF62332.1"/>
    </source>
</evidence>
<keyword evidence="1" id="KW-0489">Methyltransferase</keyword>
<organism evidence="1 2">
    <name type="scientific">Nitrososphaeria virus YSH_462411</name>
    <dbReference type="NCBI Taxonomy" id="3071321"/>
    <lineage>
        <taxon>Viruses</taxon>
        <taxon>Duplodnaviria</taxon>
        <taxon>Heunggongvirae</taxon>
        <taxon>Uroviricota</taxon>
        <taxon>Caudoviricetes</taxon>
        <taxon>Juravirales</taxon>
        <taxon>Yangangviridae</taxon>
        <taxon>Nohelivirus</taxon>
        <taxon>Nohelivirus yangshanense</taxon>
    </lineage>
</organism>
<evidence type="ECO:0000313" key="2">
    <source>
        <dbReference type="Proteomes" id="UP001156919"/>
    </source>
</evidence>
<accession>A0A976UB73</accession>
<dbReference type="EMBL" id="ON649699">
    <property type="protein sequence ID" value="UVF62332.1"/>
    <property type="molecule type" value="Genomic_DNA"/>
</dbReference>
<reference evidence="1 2" key="1">
    <citation type="submission" date="2022-05" db="EMBL/GenBank/DDBJ databases">
        <title>Diverse viruses of marine archaea discovered using metagenomics.</title>
        <authorList>
            <person name="Zhou Y."/>
        </authorList>
    </citation>
    <scope>NUCLEOTIDE SEQUENCE [LARGE SCALE GENOMIC DNA]</scope>
    <source>
        <strain evidence="1">YSH_462411</strain>
    </source>
</reference>
<keyword evidence="2" id="KW-1185">Reference proteome</keyword>
<proteinExistence type="predicted"/>
<name>A0A976UB73_9CAUD</name>
<dbReference type="GO" id="GO:0032259">
    <property type="term" value="P:methylation"/>
    <property type="evidence" value="ECO:0007669"/>
    <property type="project" value="UniProtKB-KW"/>
</dbReference>